<dbReference type="Pfam" id="PF07638">
    <property type="entry name" value="Sigma70_ECF"/>
    <property type="match status" value="1"/>
</dbReference>
<keyword evidence="1" id="KW-0805">Transcription regulation</keyword>
<dbReference type="InterPro" id="IPR013324">
    <property type="entry name" value="RNA_pol_sigma_r3/r4-like"/>
</dbReference>
<dbReference type="InterPro" id="IPR011517">
    <property type="entry name" value="RNA_pol_sigma70_ECF-like"/>
</dbReference>
<dbReference type="InterPro" id="IPR039425">
    <property type="entry name" value="RNA_pol_sigma-70-like"/>
</dbReference>
<keyword evidence="3" id="KW-0804">Transcription</keyword>
<evidence type="ECO:0000256" key="1">
    <source>
        <dbReference type="ARBA" id="ARBA00023015"/>
    </source>
</evidence>
<evidence type="ECO:0000256" key="2">
    <source>
        <dbReference type="ARBA" id="ARBA00023082"/>
    </source>
</evidence>
<evidence type="ECO:0000259" key="4">
    <source>
        <dbReference type="Pfam" id="PF07638"/>
    </source>
</evidence>
<comment type="caution">
    <text evidence="5">The sequence shown here is derived from an EMBL/GenBank/DDBJ whole genome shotgun (WGS) entry which is preliminary data.</text>
</comment>
<evidence type="ECO:0000256" key="3">
    <source>
        <dbReference type="ARBA" id="ARBA00023163"/>
    </source>
</evidence>
<keyword evidence="2" id="KW-0731">Sigma factor</keyword>
<dbReference type="Gene3D" id="1.10.10.10">
    <property type="entry name" value="Winged helix-like DNA-binding domain superfamily/Winged helix DNA-binding domain"/>
    <property type="match status" value="1"/>
</dbReference>
<dbReference type="InterPro" id="IPR036388">
    <property type="entry name" value="WH-like_DNA-bd_sf"/>
</dbReference>
<sequence length="194" mass="22544">MSNEQTKEVTQLLNLAKDGSEDFDAGRLYEMVFSQMHQIAENLYRRERTDHTLQPTILVNEAFMSLIGQDHIDWKSRAHFFAVGAQAIRRILIQHARKKHALKRGGDYTKVELDKAVNLTEDEGDQLLAIEESLKELEKVHERQAKVVEMKFFADMKMEEIAHALGVSKRTVEVDWTVARAWLKRYMAEQLMND</sequence>
<dbReference type="InterPro" id="IPR014284">
    <property type="entry name" value="RNA_pol_sigma-70_dom"/>
</dbReference>
<keyword evidence="6" id="KW-1185">Reference proteome</keyword>
<keyword evidence="5" id="KW-0240">DNA-directed RNA polymerase</keyword>
<evidence type="ECO:0000313" key="5">
    <source>
        <dbReference type="EMBL" id="GJM60359.1"/>
    </source>
</evidence>
<dbReference type="Proteomes" id="UP001310022">
    <property type="component" value="Unassembled WGS sequence"/>
</dbReference>
<dbReference type="RefSeq" id="WP_053404219.1">
    <property type="nucleotide sequence ID" value="NZ_BQKE01000001.1"/>
</dbReference>
<dbReference type="EMBL" id="BQKE01000001">
    <property type="protein sequence ID" value="GJM60359.1"/>
    <property type="molecule type" value="Genomic_DNA"/>
</dbReference>
<name>A0AAN4VUK3_9BACT</name>
<gene>
    <name evidence="5" type="ORF">PEDI_09110</name>
</gene>
<organism evidence="5 6">
    <name type="scientific">Persicobacter diffluens</name>
    <dbReference type="NCBI Taxonomy" id="981"/>
    <lineage>
        <taxon>Bacteria</taxon>
        <taxon>Pseudomonadati</taxon>
        <taxon>Bacteroidota</taxon>
        <taxon>Cytophagia</taxon>
        <taxon>Cytophagales</taxon>
        <taxon>Persicobacteraceae</taxon>
        <taxon>Persicobacter</taxon>
    </lineage>
</organism>
<dbReference type="GO" id="GO:0016987">
    <property type="term" value="F:sigma factor activity"/>
    <property type="evidence" value="ECO:0007669"/>
    <property type="project" value="UniProtKB-KW"/>
</dbReference>
<dbReference type="NCBIfam" id="TIGR02937">
    <property type="entry name" value="sigma70-ECF"/>
    <property type="match status" value="1"/>
</dbReference>
<dbReference type="InterPro" id="IPR053812">
    <property type="entry name" value="HTH_Sigma70_ECF-like"/>
</dbReference>
<dbReference type="SUPFAM" id="SSF88659">
    <property type="entry name" value="Sigma3 and sigma4 domains of RNA polymerase sigma factors"/>
    <property type="match status" value="1"/>
</dbReference>
<feature type="domain" description="RNA polymerase sigma-70 ECF-like HTH" evidence="4">
    <location>
        <begin position="7"/>
        <end position="187"/>
    </location>
</feature>
<proteinExistence type="predicted"/>
<dbReference type="GO" id="GO:0006352">
    <property type="term" value="P:DNA-templated transcription initiation"/>
    <property type="evidence" value="ECO:0007669"/>
    <property type="project" value="InterPro"/>
</dbReference>
<evidence type="ECO:0000313" key="6">
    <source>
        <dbReference type="Proteomes" id="UP001310022"/>
    </source>
</evidence>
<dbReference type="PANTHER" id="PTHR43133">
    <property type="entry name" value="RNA POLYMERASE ECF-TYPE SIGMA FACTO"/>
    <property type="match status" value="1"/>
</dbReference>
<dbReference type="NCBIfam" id="TIGR02999">
    <property type="entry name" value="Sig-70_X6"/>
    <property type="match status" value="1"/>
</dbReference>
<dbReference type="AlphaFoldDB" id="A0AAN4VUK3"/>
<reference evidence="5 6" key="1">
    <citation type="submission" date="2021-12" db="EMBL/GenBank/DDBJ databases">
        <title>Genome sequencing of bacteria with rrn-lacking chromosome and rrn-plasmid.</title>
        <authorList>
            <person name="Anda M."/>
            <person name="Iwasaki W."/>
        </authorList>
    </citation>
    <scope>NUCLEOTIDE SEQUENCE [LARGE SCALE GENOMIC DNA]</scope>
    <source>
        <strain evidence="5 6">NBRC 15940</strain>
    </source>
</reference>
<protein>
    <submittedName>
        <fullName evidence="5">DNA-directed RNA polymerase sigma-70 factor</fullName>
    </submittedName>
</protein>
<dbReference type="GO" id="GO:0000428">
    <property type="term" value="C:DNA-directed RNA polymerase complex"/>
    <property type="evidence" value="ECO:0007669"/>
    <property type="project" value="UniProtKB-KW"/>
</dbReference>
<dbReference type="PANTHER" id="PTHR43133:SF39">
    <property type="entry name" value="SIMILAR TO RNA POLYMERASE SIGMA-E FACTOR"/>
    <property type="match status" value="1"/>
</dbReference>
<accession>A0AAN4VUK3</accession>